<dbReference type="PANTHER" id="PTHR43018:SF2">
    <property type="entry name" value="PHOSPHO-2-DEHYDRO-3-DEOXYHEPTONATE ALDOLASE"/>
    <property type="match status" value="1"/>
</dbReference>
<dbReference type="InterPro" id="IPR013785">
    <property type="entry name" value="Aldolase_TIM"/>
</dbReference>
<evidence type="ECO:0000313" key="3">
    <source>
        <dbReference type="EMBL" id="TYB31615.1"/>
    </source>
</evidence>
<dbReference type="InterPro" id="IPR006268">
    <property type="entry name" value="DAHP_syn_2"/>
</dbReference>
<dbReference type="GO" id="GO:0016832">
    <property type="term" value="F:aldehyde-lyase activity"/>
    <property type="evidence" value="ECO:0007669"/>
    <property type="project" value="InterPro"/>
</dbReference>
<proteinExistence type="predicted"/>
<dbReference type="PANTHER" id="PTHR43018">
    <property type="entry name" value="PHOSPHO-2-DEHYDRO-3-DEOXYHEPTONATE ALDOLASE"/>
    <property type="match status" value="1"/>
</dbReference>
<dbReference type="Gene3D" id="3.20.20.70">
    <property type="entry name" value="Aldolase class I"/>
    <property type="match status" value="1"/>
</dbReference>
<dbReference type="GO" id="GO:0003849">
    <property type="term" value="F:3-deoxy-7-phosphoheptulonate synthase activity"/>
    <property type="evidence" value="ECO:0007669"/>
    <property type="project" value="UniProtKB-EC"/>
</dbReference>
<dbReference type="GO" id="GO:0009073">
    <property type="term" value="P:aromatic amino acid family biosynthetic process"/>
    <property type="evidence" value="ECO:0007669"/>
    <property type="project" value="InterPro"/>
</dbReference>
<organism evidence="3 4">
    <name type="scientific">Candidatus Mcinerneyibacterium aminivorans</name>
    <dbReference type="NCBI Taxonomy" id="2703815"/>
    <lineage>
        <taxon>Bacteria</taxon>
        <taxon>Candidatus Macinerneyibacteriota</taxon>
        <taxon>Candidatus Mcinerneyibacteria</taxon>
        <taxon>Candidatus Mcinerneyibacteriales</taxon>
        <taxon>Candidatus Mcinerneyibacteriaceae</taxon>
        <taxon>Candidatus Mcinerneyibacterium</taxon>
    </lineage>
</organism>
<protein>
    <submittedName>
        <fullName evidence="3">3-deoxy-7-phosphoheptulonate synthase</fullName>
        <ecNumber evidence="3">2.5.1.54</ecNumber>
    </submittedName>
</protein>
<dbReference type="NCBIfam" id="TIGR01361">
    <property type="entry name" value="DAHP_synth_Bsub"/>
    <property type="match status" value="1"/>
</dbReference>
<name>A0A5D0MI68_9BACT</name>
<dbReference type="InterPro" id="IPR052899">
    <property type="entry name" value="Class-I_DAHP_synthase"/>
</dbReference>
<dbReference type="Pfam" id="PF00793">
    <property type="entry name" value="DAHP_synth_1"/>
    <property type="match status" value="1"/>
</dbReference>
<sequence>MKNKKSFFIYGPCSIDTEANLEYIARNLKEMGVKYLRGGAFKPRTSPYTFKGLNYAGLKILKRVSKKYNLKSVSEILDVSYLKYFEENIDVIQLGARNMQNFTLLEEVGKLNKPIIIKRGFMSTIKELLYSIEYILQQGNDNIIICERGIRTFQQESRFSLDITSIFALKEKTNFPVIVDPSHSTGNANWIMNASFGVMAAGADGLMIETHQNPFVSLSDADQIISLEKLKKLHQKVIEIQKIL</sequence>
<keyword evidence="4" id="KW-1185">Reference proteome</keyword>
<dbReference type="NCBIfam" id="NF009239">
    <property type="entry name" value="PRK12595.1"/>
    <property type="match status" value="1"/>
</dbReference>
<dbReference type="SUPFAM" id="SSF51569">
    <property type="entry name" value="Aldolase"/>
    <property type="match status" value="1"/>
</dbReference>
<dbReference type="AlphaFoldDB" id="A0A5D0MI68"/>
<dbReference type="Proteomes" id="UP000324143">
    <property type="component" value="Unassembled WGS sequence"/>
</dbReference>
<gene>
    <name evidence="3" type="primary">aroF</name>
    <name evidence="3" type="ORF">FXF47_03190</name>
</gene>
<dbReference type="EC" id="2.5.1.54" evidence="3"/>
<evidence type="ECO:0000256" key="1">
    <source>
        <dbReference type="ARBA" id="ARBA00022679"/>
    </source>
</evidence>
<feature type="domain" description="DAHP synthetase I/KDSA" evidence="2">
    <location>
        <begin position="3"/>
        <end position="242"/>
    </location>
</feature>
<evidence type="ECO:0000259" key="2">
    <source>
        <dbReference type="Pfam" id="PF00793"/>
    </source>
</evidence>
<comment type="caution">
    <text evidence="3">The sequence shown here is derived from an EMBL/GenBank/DDBJ whole genome shotgun (WGS) entry which is preliminary data.</text>
</comment>
<keyword evidence="1 3" id="KW-0808">Transferase</keyword>
<accession>A0A5D0MI68</accession>
<reference evidence="3" key="1">
    <citation type="submission" date="2019-08" db="EMBL/GenBank/DDBJ databases">
        <title>Genomic characterization of a novel candidate phylum (ARYD3) from a high temperature, high salinity tertiary oil reservoir in north central Oklahoma, USA.</title>
        <authorList>
            <person name="Youssef N.H."/>
            <person name="Yadav A."/>
            <person name="Elshahed M.S."/>
        </authorList>
    </citation>
    <scope>NUCLEOTIDE SEQUENCE [LARGE SCALE GENOMIC DNA]</scope>
    <source>
        <strain evidence="3">ARYD3</strain>
    </source>
</reference>
<dbReference type="EMBL" id="VSIX01000032">
    <property type="protein sequence ID" value="TYB31615.1"/>
    <property type="molecule type" value="Genomic_DNA"/>
</dbReference>
<dbReference type="InterPro" id="IPR006218">
    <property type="entry name" value="DAHP1/KDSA"/>
</dbReference>
<evidence type="ECO:0000313" key="4">
    <source>
        <dbReference type="Proteomes" id="UP000324143"/>
    </source>
</evidence>